<proteinExistence type="predicted"/>
<organism evidence="1 2">
    <name type="scientific">Iphiclides podalirius</name>
    <name type="common">scarce swallowtail</name>
    <dbReference type="NCBI Taxonomy" id="110791"/>
    <lineage>
        <taxon>Eukaryota</taxon>
        <taxon>Metazoa</taxon>
        <taxon>Ecdysozoa</taxon>
        <taxon>Arthropoda</taxon>
        <taxon>Hexapoda</taxon>
        <taxon>Insecta</taxon>
        <taxon>Pterygota</taxon>
        <taxon>Neoptera</taxon>
        <taxon>Endopterygota</taxon>
        <taxon>Lepidoptera</taxon>
        <taxon>Glossata</taxon>
        <taxon>Ditrysia</taxon>
        <taxon>Papilionoidea</taxon>
        <taxon>Papilionidae</taxon>
        <taxon>Papilioninae</taxon>
        <taxon>Iphiclides</taxon>
    </lineage>
</organism>
<gene>
    <name evidence="1" type="ORF">IPOD504_LOCUS7195</name>
</gene>
<evidence type="ECO:0000313" key="1">
    <source>
        <dbReference type="EMBL" id="CAH2050042.1"/>
    </source>
</evidence>
<reference evidence="1" key="1">
    <citation type="submission" date="2022-03" db="EMBL/GenBank/DDBJ databases">
        <authorList>
            <person name="Martin H S."/>
        </authorList>
    </citation>
    <scope>NUCLEOTIDE SEQUENCE</scope>
</reference>
<accession>A0ABN8IBH9</accession>
<name>A0ABN8IBH9_9NEOP</name>
<protein>
    <submittedName>
        <fullName evidence="1">Uncharacterized protein</fullName>
    </submittedName>
</protein>
<dbReference type="EMBL" id="OW152814">
    <property type="protein sequence ID" value="CAH2050042.1"/>
    <property type="molecule type" value="Genomic_DNA"/>
</dbReference>
<evidence type="ECO:0000313" key="2">
    <source>
        <dbReference type="Proteomes" id="UP000837857"/>
    </source>
</evidence>
<keyword evidence="2" id="KW-1185">Reference proteome</keyword>
<dbReference type="Proteomes" id="UP000837857">
    <property type="component" value="Chromosome 2"/>
</dbReference>
<sequence>MYLRYPLASIWHKGSIVNQKQGESVTVAAILASTKDTQPLPQTFRPKADGTKRAPRIARHAPCDFLFDGYPLTSLLSVARLRSTQGTPCCSVGPNCYYDRRVFRVSHFCWASVCLKAWSPDRLASMWTI</sequence>
<feature type="non-terminal residue" evidence="1">
    <location>
        <position position="1"/>
    </location>
</feature>